<keyword evidence="2" id="KW-0732">Signal</keyword>
<protein>
    <submittedName>
        <fullName evidence="3">Uncharacterized protein</fullName>
    </submittedName>
</protein>
<keyword evidence="4" id="KW-1185">Reference proteome</keyword>
<evidence type="ECO:0000256" key="1">
    <source>
        <dbReference type="SAM" id="Phobius"/>
    </source>
</evidence>
<accession>A0A4S4KK88</accession>
<comment type="caution">
    <text evidence="3">The sequence shown here is derived from an EMBL/GenBank/DDBJ whole genome shotgun (WGS) entry which is preliminary data.</text>
</comment>
<dbReference type="AlphaFoldDB" id="A0A4S4KK88"/>
<dbReference type="EMBL" id="SGPJ01000123">
    <property type="protein sequence ID" value="THG98360.1"/>
    <property type="molecule type" value="Genomic_DNA"/>
</dbReference>
<organism evidence="3 4">
    <name type="scientific">Hermanssonia centrifuga</name>
    <dbReference type="NCBI Taxonomy" id="98765"/>
    <lineage>
        <taxon>Eukaryota</taxon>
        <taxon>Fungi</taxon>
        <taxon>Dikarya</taxon>
        <taxon>Basidiomycota</taxon>
        <taxon>Agaricomycotina</taxon>
        <taxon>Agaricomycetes</taxon>
        <taxon>Polyporales</taxon>
        <taxon>Meruliaceae</taxon>
        <taxon>Hermanssonia</taxon>
    </lineage>
</organism>
<evidence type="ECO:0000313" key="3">
    <source>
        <dbReference type="EMBL" id="THG98360.1"/>
    </source>
</evidence>
<gene>
    <name evidence="3" type="ORF">EW026_g3822</name>
</gene>
<reference evidence="3 4" key="1">
    <citation type="submission" date="2019-02" db="EMBL/GenBank/DDBJ databases">
        <title>Genome sequencing of the rare red list fungi Phlebia centrifuga.</title>
        <authorList>
            <person name="Buettner E."/>
            <person name="Kellner H."/>
        </authorList>
    </citation>
    <scope>NUCLEOTIDE SEQUENCE [LARGE SCALE GENOMIC DNA]</scope>
    <source>
        <strain evidence="3 4">DSM 108282</strain>
    </source>
</reference>
<name>A0A4S4KK88_9APHY</name>
<feature type="transmembrane region" description="Helical" evidence="1">
    <location>
        <begin position="134"/>
        <end position="155"/>
    </location>
</feature>
<keyword evidence="1" id="KW-0812">Transmembrane</keyword>
<dbReference type="Proteomes" id="UP000309038">
    <property type="component" value="Unassembled WGS sequence"/>
</dbReference>
<sequence length="211" mass="21452">MFSFKSLAVFSTLAFGALSALAVPVLDHNNVDANAVVVARCDCDSVPNIIADVTVAIAPYIYTLQHTTSSNCTVEALSPVVLGIKAELSTAIVNVKALIGQPAAVILAGVDVSAVVSVSVLAKLVADLIIPLFVAIRVCLGVCGASVLACVLPLFCSLGEVVGALVYAVLSVTAGLLVGLDVAIVALLTVVVDVFVKLNLSVLVSILGIKL</sequence>
<feature type="signal peptide" evidence="2">
    <location>
        <begin position="1"/>
        <end position="22"/>
    </location>
</feature>
<feature type="transmembrane region" description="Helical" evidence="1">
    <location>
        <begin position="103"/>
        <end position="122"/>
    </location>
</feature>
<feature type="chain" id="PRO_5020382110" evidence="2">
    <location>
        <begin position="23"/>
        <end position="211"/>
    </location>
</feature>
<evidence type="ECO:0000256" key="2">
    <source>
        <dbReference type="SAM" id="SignalP"/>
    </source>
</evidence>
<keyword evidence="1" id="KW-0472">Membrane</keyword>
<proteinExistence type="predicted"/>
<evidence type="ECO:0000313" key="4">
    <source>
        <dbReference type="Proteomes" id="UP000309038"/>
    </source>
</evidence>
<keyword evidence="1" id="KW-1133">Transmembrane helix</keyword>